<feature type="binding site" evidence="2">
    <location>
        <position position="47"/>
    </location>
    <ligand>
        <name>Mg(2+)</name>
        <dbReference type="ChEBI" id="CHEBI:18420"/>
        <label>1</label>
    </ligand>
</feature>
<dbReference type="Gene3D" id="3.30.1330.10">
    <property type="entry name" value="PurM-like, N-terminal domain"/>
    <property type="match status" value="1"/>
</dbReference>
<feature type="binding site" evidence="2">
    <location>
        <position position="312"/>
    </location>
    <ligand>
        <name>substrate</name>
    </ligand>
</feature>
<comment type="pathway">
    <text evidence="2">Cofactor biosynthesis; thiamine diphosphate biosynthesis; thiamine diphosphate from thiamine phosphate: step 1/1.</text>
</comment>
<evidence type="ECO:0000259" key="4">
    <source>
        <dbReference type="Pfam" id="PF02769"/>
    </source>
</evidence>
<dbReference type="PIRSF" id="PIRSF005303">
    <property type="entry name" value="Thiam_monoph_kin"/>
    <property type="match status" value="1"/>
</dbReference>
<comment type="miscellaneous">
    <text evidence="2">Reaction mechanism of ThiL seems to utilize a direct, inline transfer of the gamma-phosphate of ATP to TMP rather than a phosphorylated enzyme intermediate.</text>
</comment>
<feature type="binding site" evidence="2">
    <location>
        <position position="209"/>
    </location>
    <ligand>
        <name>Mg(2+)</name>
        <dbReference type="ChEBI" id="CHEBI:18420"/>
        <label>3</label>
    </ligand>
</feature>
<organism evidence="5 6">
    <name type="scientific">Marinobacter salinexigens</name>
    <dbReference type="NCBI Taxonomy" id="2919747"/>
    <lineage>
        <taxon>Bacteria</taxon>
        <taxon>Pseudomonadati</taxon>
        <taxon>Pseudomonadota</taxon>
        <taxon>Gammaproteobacteria</taxon>
        <taxon>Pseudomonadales</taxon>
        <taxon>Marinobacteraceae</taxon>
        <taxon>Marinobacter</taxon>
    </lineage>
</organism>
<dbReference type="GO" id="GO:0000287">
    <property type="term" value="F:magnesium ion binding"/>
    <property type="evidence" value="ECO:0007669"/>
    <property type="project" value="UniProtKB-UniRule"/>
</dbReference>
<dbReference type="SUPFAM" id="SSF56042">
    <property type="entry name" value="PurM C-terminal domain-like"/>
    <property type="match status" value="1"/>
</dbReference>
<dbReference type="InterPro" id="IPR036676">
    <property type="entry name" value="PurM-like_C_sf"/>
</dbReference>
<dbReference type="AlphaFoldDB" id="A0A5B0VAM1"/>
<dbReference type="InterPro" id="IPR016188">
    <property type="entry name" value="PurM-like_N"/>
</dbReference>
<dbReference type="CDD" id="cd02194">
    <property type="entry name" value="ThiL"/>
    <property type="match status" value="1"/>
</dbReference>
<name>A0A5B0VAM1_9GAMM</name>
<proteinExistence type="inferred from homology"/>
<evidence type="ECO:0000313" key="6">
    <source>
        <dbReference type="Proteomes" id="UP000323161"/>
    </source>
</evidence>
<evidence type="ECO:0000259" key="3">
    <source>
        <dbReference type="Pfam" id="PF00586"/>
    </source>
</evidence>
<dbReference type="PANTHER" id="PTHR30270:SF0">
    <property type="entry name" value="THIAMINE-MONOPHOSPHATE KINASE"/>
    <property type="match status" value="1"/>
</dbReference>
<dbReference type="InterPro" id="IPR010918">
    <property type="entry name" value="PurM-like_C_dom"/>
</dbReference>
<keyword evidence="2 5" id="KW-0418">Kinase</keyword>
<sequence length="319" mass="33329">MGEFELIRRYFRPLSGNAGSEAIILGIGDDCAIQRIPDGHDLVFSVDTMVEGVHFPLNYNPENLAWRSLAAAVSDLAAMGASPVCFTLALTLPQSDDTWVESFARGLSQASRAFGLSLVGGDTTRGALTLSIQVHGTVPRGGALTRGGANVGDLVCVSGTLGDAGQALDYLELECPEGDVASVLARYHRPAPRLSLGMALAGCASAAIDVSDGLVADLGHILDASEVGAVVDASCLPISPALRRLAGTNAASKALYSGDDYELCVTIPREKWVDAGSRVREALTVVGHIDASRGLRILGPDGEEALARDAGFDHFRSNR</sequence>
<comment type="catalytic activity">
    <reaction evidence="2">
        <text>thiamine phosphate + ATP = thiamine diphosphate + ADP</text>
        <dbReference type="Rhea" id="RHEA:15913"/>
        <dbReference type="ChEBI" id="CHEBI:30616"/>
        <dbReference type="ChEBI" id="CHEBI:37575"/>
        <dbReference type="ChEBI" id="CHEBI:58937"/>
        <dbReference type="ChEBI" id="CHEBI:456216"/>
        <dbReference type="EC" id="2.7.4.16"/>
    </reaction>
</comment>
<comment type="function">
    <text evidence="2">Catalyzes the ATP-dependent phosphorylation of thiamine-monophosphate (TMP) to form thiamine-pyrophosphate (TPP), the active form of vitamin B1.</text>
</comment>
<feature type="binding site" evidence="2">
    <location>
        <position position="30"/>
    </location>
    <ligand>
        <name>Mg(2+)</name>
        <dbReference type="ChEBI" id="CHEBI:18420"/>
        <label>4</label>
    </ligand>
</feature>
<reference evidence="5 6" key="1">
    <citation type="submission" date="2019-08" db="EMBL/GenBank/DDBJ databases">
        <title>Marinobacter ZYF650 sp. nov., a marine bacterium isolated from seawater of the Mariana trench.</title>
        <authorList>
            <person name="Ahmad W."/>
        </authorList>
    </citation>
    <scope>NUCLEOTIDE SEQUENCE [LARGE SCALE GENOMIC DNA]</scope>
    <source>
        <strain evidence="5 6">ZYF650</strain>
    </source>
</reference>
<keyword evidence="2" id="KW-0547">Nucleotide-binding</keyword>
<feature type="binding site" evidence="2">
    <location>
        <begin position="121"/>
        <end position="122"/>
    </location>
    <ligand>
        <name>ATP</name>
        <dbReference type="ChEBI" id="CHEBI:30616"/>
    </ligand>
</feature>
<dbReference type="InterPro" id="IPR036921">
    <property type="entry name" value="PurM-like_N_sf"/>
</dbReference>
<keyword evidence="2" id="KW-0460">Magnesium</keyword>
<comment type="similarity">
    <text evidence="2">Belongs to the thiamine-monophosphate kinase family.</text>
</comment>
<dbReference type="Gene3D" id="3.90.650.10">
    <property type="entry name" value="PurM-like C-terminal domain"/>
    <property type="match status" value="1"/>
</dbReference>
<dbReference type="Proteomes" id="UP000323161">
    <property type="component" value="Unassembled WGS sequence"/>
</dbReference>
<dbReference type="InterPro" id="IPR006283">
    <property type="entry name" value="ThiL-like"/>
</dbReference>
<dbReference type="EC" id="2.7.4.16" evidence="2"/>
<feature type="binding site" evidence="2">
    <location>
        <position position="75"/>
    </location>
    <ligand>
        <name>Mg(2+)</name>
        <dbReference type="ChEBI" id="CHEBI:18420"/>
        <label>3</label>
    </ligand>
</feature>
<gene>
    <name evidence="2 5" type="primary">thiL</name>
    <name evidence="5" type="ORF">FWJ25_16095</name>
</gene>
<keyword evidence="2" id="KW-0067">ATP-binding</keyword>
<dbReference type="GO" id="GO:0009228">
    <property type="term" value="P:thiamine biosynthetic process"/>
    <property type="evidence" value="ECO:0007669"/>
    <property type="project" value="UniProtKB-KW"/>
</dbReference>
<comment type="caution">
    <text evidence="2">Lacks conserved residue(s) required for the propagation of feature annotation.</text>
</comment>
<feature type="binding site" evidence="2">
    <location>
        <position position="146"/>
    </location>
    <ligand>
        <name>ATP</name>
        <dbReference type="ChEBI" id="CHEBI:30616"/>
    </ligand>
</feature>
<feature type="binding site" evidence="2">
    <location>
        <position position="75"/>
    </location>
    <ligand>
        <name>Mg(2+)</name>
        <dbReference type="ChEBI" id="CHEBI:18420"/>
        <label>2</label>
    </ligand>
</feature>
<dbReference type="HAMAP" id="MF_02128">
    <property type="entry name" value="TMP_kinase"/>
    <property type="match status" value="1"/>
</dbReference>
<dbReference type="Pfam" id="PF02769">
    <property type="entry name" value="AIRS_C"/>
    <property type="match status" value="1"/>
</dbReference>
<feature type="binding site" evidence="2">
    <location>
        <position position="212"/>
    </location>
    <ligand>
        <name>Mg(2+)</name>
        <dbReference type="ChEBI" id="CHEBI:18420"/>
        <label>5</label>
    </ligand>
</feature>
<dbReference type="SUPFAM" id="SSF55326">
    <property type="entry name" value="PurM N-terminal domain-like"/>
    <property type="match status" value="1"/>
</dbReference>
<feature type="binding site" evidence="2">
    <location>
        <position position="30"/>
    </location>
    <ligand>
        <name>Mg(2+)</name>
        <dbReference type="ChEBI" id="CHEBI:18420"/>
        <label>3</label>
    </ligand>
</feature>
<dbReference type="RefSeq" id="WP_149601286.1">
    <property type="nucleotide sequence ID" value="NZ_VTUU01000009.1"/>
</dbReference>
<dbReference type="Pfam" id="PF00586">
    <property type="entry name" value="AIRS"/>
    <property type="match status" value="1"/>
</dbReference>
<dbReference type="GO" id="GO:0009030">
    <property type="term" value="F:thiamine-phosphate kinase activity"/>
    <property type="evidence" value="ECO:0007669"/>
    <property type="project" value="UniProtKB-UniRule"/>
</dbReference>
<feature type="binding site" evidence="2">
    <location>
        <position position="54"/>
    </location>
    <ligand>
        <name>substrate</name>
    </ligand>
</feature>
<evidence type="ECO:0000256" key="1">
    <source>
        <dbReference type="ARBA" id="ARBA00022977"/>
    </source>
</evidence>
<feature type="binding site" evidence="2">
    <location>
        <position position="122"/>
    </location>
    <ligand>
        <name>Mg(2+)</name>
        <dbReference type="ChEBI" id="CHEBI:18420"/>
        <label>1</label>
    </ligand>
</feature>
<keyword evidence="2 5" id="KW-0808">Transferase</keyword>
<evidence type="ECO:0000313" key="5">
    <source>
        <dbReference type="EMBL" id="KAA1171672.1"/>
    </source>
</evidence>
<dbReference type="GO" id="GO:0005524">
    <property type="term" value="F:ATP binding"/>
    <property type="evidence" value="ECO:0007669"/>
    <property type="project" value="UniProtKB-UniRule"/>
</dbReference>
<feature type="binding site" evidence="2">
    <location>
        <position position="259"/>
    </location>
    <ligand>
        <name>substrate</name>
    </ligand>
</feature>
<keyword evidence="2" id="KW-0479">Metal-binding</keyword>
<evidence type="ECO:0000256" key="2">
    <source>
        <dbReference type="HAMAP-Rule" id="MF_02128"/>
    </source>
</evidence>
<feature type="domain" description="PurM-like N-terminal" evidence="3">
    <location>
        <begin position="28"/>
        <end position="138"/>
    </location>
</feature>
<feature type="binding site" evidence="2">
    <location>
        <position position="47"/>
    </location>
    <ligand>
        <name>Mg(2+)</name>
        <dbReference type="ChEBI" id="CHEBI:18420"/>
        <label>2</label>
    </ligand>
</feature>
<feature type="binding site" evidence="2">
    <location>
        <position position="45"/>
    </location>
    <ligand>
        <name>Mg(2+)</name>
        <dbReference type="ChEBI" id="CHEBI:18420"/>
        <label>4</label>
    </ligand>
</feature>
<keyword evidence="1 2" id="KW-0784">Thiamine biosynthesis</keyword>
<protein>
    <recommendedName>
        <fullName evidence="2">Thiamine-monophosphate kinase</fullName>
        <shortName evidence="2">TMP kinase</shortName>
        <shortName evidence="2">Thiamine-phosphate kinase</shortName>
        <ecNumber evidence="2">2.7.4.16</ecNumber>
    </recommendedName>
</protein>
<dbReference type="UniPathway" id="UPA00060">
    <property type="reaction ID" value="UER00142"/>
</dbReference>
<dbReference type="PANTHER" id="PTHR30270">
    <property type="entry name" value="THIAMINE-MONOPHOSPHATE KINASE"/>
    <property type="match status" value="1"/>
</dbReference>
<dbReference type="GO" id="GO:0009229">
    <property type="term" value="P:thiamine diphosphate biosynthetic process"/>
    <property type="evidence" value="ECO:0007669"/>
    <property type="project" value="UniProtKB-UniRule"/>
</dbReference>
<keyword evidence="6" id="KW-1185">Reference proteome</keyword>
<dbReference type="NCBIfam" id="TIGR01379">
    <property type="entry name" value="thiL"/>
    <property type="match status" value="1"/>
</dbReference>
<dbReference type="EMBL" id="VTUU01000009">
    <property type="protein sequence ID" value="KAA1171672.1"/>
    <property type="molecule type" value="Genomic_DNA"/>
</dbReference>
<feature type="binding site" evidence="2">
    <location>
        <position position="211"/>
    </location>
    <ligand>
        <name>ATP</name>
        <dbReference type="ChEBI" id="CHEBI:30616"/>
    </ligand>
</feature>
<feature type="domain" description="PurM-like C-terminal" evidence="4">
    <location>
        <begin position="151"/>
        <end position="296"/>
    </location>
</feature>
<feature type="binding site" evidence="2">
    <location>
        <position position="75"/>
    </location>
    <ligand>
        <name>Mg(2+)</name>
        <dbReference type="ChEBI" id="CHEBI:18420"/>
        <label>4</label>
    </ligand>
</feature>
<comment type="caution">
    <text evidence="5">The sequence shown here is derived from an EMBL/GenBank/DDBJ whole genome shotgun (WGS) entry which is preliminary data.</text>
</comment>
<accession>A0A5B0VAM1</accession>